<evidence type="ECO:0000256" key="2">
    <source>
        <dbReference type="ARBA" id="ARBA00005988"/>
    </source>
</evidence>
<evidence type="ECO:0000259" key="10">
    <source>
        <dbReference type="PROSITE" id="PS52035"/>
    </source>
</evidence>
<feature type="domain" description="LysM" evidence="9">
    <location>
        <begin position="1"/>
        <end position="45"/>
    </location>
</feature>
<dbReference type="EMBL" id="AVBF01000022">
    <property type="protein sequence ID" value="KGP72817.1"/>
    <property type="molecule type" value="Genomic_DNA"/>
</dbReference>
<keyword evidence="6" id="KW-0862">Zinc</keyword>
<comment type="caution">
    <text evidence="11">The sequence shown here is derived from an EMBL/GenBank/DDBJ whole genome shotgun (WGS) entry which is preliminary data.</text>
</comment>
<evidence type="ECO:0000313" key="11">
    <source>
        <dbReference type="EMBL" id="KGP72817.1"/>
    </source>
</evidence>
<dbReference type="SMART" id="SM00257">
    <property type="entry name" value="LysM"/>
    <property type="match status" value="2"/>
</dbReference>
<dbReference type="InterPro" id="IPR057246">
    <property type="entry name" value="CARBOXYPEPT_ZN_1"/>
</dbReference>
<feature type="domain" description="LysM" evidence="9">
    <location>
        <begin position="51"/>
        <end position="95"/>
    </location>
</feature>
<gene>
    <name evidence="11" type="ORF">N782_10090</name>
</gene>
<dbReference type="Pfam" id="PF00246">
    <property type="entry name" value="Peptidase_M14"/>
    <property type="match status" value="1"/>
</dbReference>
<keyword evidence="3" id="KW-0645">Protease</keyword>
<evidence type="ECO:0000256" key="1">
    <source>
        <dbReference type="ARBA" id="ARBA00001947"/>
    </source>
</evidence>
<organism evidence="11 12">
    <name type="scientific">Pontibacillus yanchengensis Y32</name>
    <dbReference type="NCBI Taxonomy" id="1385514"/>
    <lineage>
        <taxon>Bacteria</taxon>
        <taxon>Bacillati</taxon>
        <taxon>Bacillota</taxon>
        <taxon>Bacilli</taxon>
        <taxon>Bacillales</taxon>
        <taxon>Bacillaceae</taxon>
        <taxon>Pontibacillus</taxon>
    </lineage>
</organism>
<dbReference type="Proteomes" id="UP000030147">
    <property type="component" value="Unassembled WGS sequence"/>
</dbReference>
<dbReference type="eggNOG" id="COG2866">
    <property type="taxonomic scope" value="Bacteria"/>
</dbReference>
<dbReference type="PROSITE" id="PS52035">
    <property type="entry name" value="PEPTIDASE_M14"/>
    <property type="match status" value="1"/>
</dbReference>
<evidence type="ECO:0000256" key="4">
    <source>
        <dbReference type="ARBA" id="ARBA00022723"/>
    </source>
</evidence>
<evidence type="ECO:0000259" key="9">
    <source>
        <dbReference type="PROSITE" id="PS51782"/>
    </source>
</evidence>
<dbReference type="GO" id="GO:0005615">
    <property type="term" value="C:extracellular space"/>
    <property type="evidence" value="ECO:0007669"/>
    <property type="project" value="TreeGrafter"/>
</dbReference>
<evidence type="ECO:0000256" key="5">
    <source>
        <dbReference type="ARBA" id="ARBA00022801"/>
    </source>
</evidence>
<name>A0A0A2TAH8_9BACI</name>
<dbReference type="OrthoDB" id="9802862at2"/>
<dbReference type="STRING" id="1385514.N782_10090"/>
<evidence type="ECO:0000256" key="3">
    <source>
        <dbReference type="ARBA" id="ARBA00022670"/>
    </source>
</evidence>
<dbReference type="InterPro" id="IPR036779">
    <property type="entry name" value="LysM_dom_sf"/>
</dbReference>
<dbReference type="SMART" id="SM00631">
    <property type="entry name" value="Zn_pept"/>
    <property type="match status" value="1"/>
</dbReference>
<comment type="cofactor">
    <cofactor evidence="1">
        <name>Zn(2+)</name>
        <dbReference type="ChEBI" id="CHEBI:29105"/>
    </cofactor>
</comment>
<accession>A0A0A2TAH8</accession>
<dbReference type="MEROPS" id="M14.008"/>
<keyword evidence="4" id="KW-0479">Metal-binding</keyword>
<keyword evidence="7" id="KW-0482">Metalloprotease</keyword>
<proteinExistence type="inferred from homology"/>
<dbReference type="PRINTS" id="PR00765">
    <property type="entry name" value="CRBOXYPTASEA"/>
</dbReference>
<dbReference type="PANTHER" id="PTHR11705:SF143">
    <property type="entry name" value="SLL0236 PROTEIN"/>
    <property type="match status" value="1"/>
</dbReference>
<dbReference type="GO" id="GO:0004181">
    <property type="term" value="F:metallocarboxypeptidase activity"/>
    <property type="evidence" value="ECO:0007669"/>
    <property type="project" value="InterPro"/>
</dbReference>
<dbReference type="eggNOG" id="COG1388">
    <property type="taxonomic scope" value="Bacteria"/>
</dbReference>
<evidence type="ECO:0000256" key="7">
    <source>
        <dbReference type="ARBA" id="ARBA00023049"/>
    </source>
</evidence>
<dbReference type="InterPro" id="IPR018392">
    <property type="entry name" value="LysM"/>
</dbReference>
<keyword evidence="12" id="KW-1185">Reference proteome</keyword>
<dbReference type="GO" id="GO:0006508">
    <property type="term" value="P:proteolysis"/>
    <property type="evidence" value="ECO:0007669"/>
    <property type="project" value="UniProtKB-KW"/>
</dbReference>
<dbReference type="PANTHER" id="PTHR11705">
    <property type="entry name" value="PROTEASE FAMILY M14 CARBOXYPEPTIDASE A,B"/>
    <property type="match status" value="1"/>
</dbReference>
<feature type="domain" description="Peptidase M14" evidence="10">
    <location>
        <begin position="108"/>
        <end position="394"/>
    </location>
</feature>
<dbReference type="PROSITE" id="PS00132">
    <property type="entry name" value="CARBOXYPEPT_ZN_1"/>
    <property type="match status" value="1"/>
</dbReference>
<protein>
    <submittedName>
        <fullName evidence="11">Peptidase M14</fullName>
    </submittedName>
</protein>
<keyword evidence="5" id="KW-0378">Hydrolase</keyword>
<sequence>MKVSVRKGDSLWYYSQLFGIPFELVVDSNRSFNPNQLSIGQQVQIPGYVVTNYSINPGDSLWGISRRQGYPLDVLYLLNQTINPNTLQIGQTILVPIRVTWRVVNGKEAYSYSTMVNDINQLVSIYPFIRTPSIGNSVLGKPIPELRIGRGNKQIHINASFHANEWITTPIMMKFLNEYLLALTNQTPIRGIQLNPFYNQTDLSAVPMVNPDGVNLVLEGPPEEEPYRSQVLSINNNNMNFNRWKANIRGVDLNNQYPAKWELESERKQQAPSPFNYPGPYPLSEPEAQAVAELTRSRDFTRALAFHTQGEVIYWGYESLEPPVAEVIVEEFARVSGYRPIRFIDSFAGYKDWFIQEWRRPGYTVELGKGTSPLPLNQFDKIYEETLGIFLANLYL</sequence>
<dbReference type="Gene3D" id="3.40.630.10">
    <property type="entry name" value="Zn peptidases"/>
    <property type="match status" value="1"/>
</dbReference>
<reference evidence="11 12" key="1">
    <citation type="journal article" date="2015" name="Stand. Genomic Sci.">
        <title>High quality draft genome sequence of the moderately halophilic bacterium Pontibacillus yanchengensis Y32(T) and comparison among Pontibacillus genomes.</title>
        <authorList>
            <person name="Huang J."/>
            <person name="Qiao Z.X."/>
            <person name="Tang J.W."/>
            <person name="Wang G."/>
        </authorList>
    </citation>
    <scope>NUCLEOTIDE SEQUENCE [LARGE SCALE GENOMIC DNA]</scope>
    <source>
        <strain evidence="11 12">Y32</strain>
    </source>
</reference>
<dbReference type="CDD" id="cd06229">
    <property type="entry name" value="M14_Endopeptidase_I"/>
    <property type="match status" value="1"/>
</dbReference>
<dbReference type="SUPFAM" id="SSF53187">
    <property type="entry name" value="Zn-dependent exopeptidases"/>
    <property type="match status" value="1"/>
</dbReference>
<dbReference type="AlphaFoldDB" id="A0A0A2TAH8"/>
<feature type="active site" description="Proton donor/acceptor" evidence="8">
    <location>
        <position position="366"/>
    </location>
</feature>
<dbReference type="InterPro" id="IPR000834">
    <property type="entry name" value="Peptidase_M14"/>
</dbReference>
<evidence type="ECO:0000256" key="6">
    <source>
        <dbReference type="ARBA" id="ARBA00022833"/>
    </source>
</evidence>
<evidence type="ECO:0000313" key="12">
    <source>
        <dbReference type="Proteomes" id="UP000030147"/>
    </source>
</evidence>
<dbReference type="CDD" id="cd00118">
    <property type="entry name" value="LysM"/>
    <property type="match status" value="2"/>
</dbReference>
<dbReference type="SUPFAM" id="SSF54106">
    <property type="entry name" value="LysM domain"/>
    <property type="match status" value="1"/>
</dbReference>
<comment type="similarity">
    <text evidence="2 8">Belongs to the peptidase M14 family.</text>
</comment>
<dbReference type="PROSITE" id="PS51782">
    <property type="entry name" value="LYSM"/>
    <property type="match status" value="2"/>
</dbReference>
<dbReference type="Pfam" id="PF01476">
    <property type="entry name" value="LysM"/>
    <property type="match status" value="2"/>
</dbReference>
<dbReference type="GO" id="GO:0008270">
    <property type="term" value="F:zinc ion binding"/>
    <property type="evidence" value="ECO:0007669"/>
    <property type="project" value="InterPro"/>
</dbReference>
<dbReference type="RefSeq" id="WP_036818948.1">
    <property type="nucleotide sequence ID" value="NZ_AVBF01000022.1"/>
</dbReference>
<dbReference type="Gene3D" id="3.10.350.10">
    <property type="entry name" value="LysM domain"/>
    <property type="match status" value="2"/>
</dbReference>
<dbReference type="InterPro" id="IPR034274">
    <property type="entry name" value="ENP1_M14_CPD"/>
</dbReference>
<evidence type="ECO:0000256" key="8">
    <source>
        <dbReference type="PROSITE-ProRule" id="PRU01379"/>
    </source>
</evidence>